<protein>
    <submittedName>
        <fullName evidence="1">Uncharacterized protein</fullName>
    </submittedName>
</protein>
<sequence>MAAVAATQRILRVKRCRRTGTWRFPH</sequence>
<proteinExistence type="predicted"/>
<dbReference type="Proteomes" id="UP000265560">
    <property type="component" value="Chromosome"/>
</dbReference>
<reference evidence="2" key="1">
    <citation type="submission" date="2018-09" db="EMBL/GenBank/DDBJ databases">
        <authorList>
            <person name="Zhu H."/>
        </authorList>
    </citation>
    <scope>NUCLEOTIDE SEQUENCE [LARGE SCALE GENOMIC DNA]</scope>
    <source>
        <strain evidence="2">K2W31S-8</strain>
    </source>
</reference>
<keyword evidence="2" id="KW-1185">Reference proteome</keyword>
<dbReference type="EMBL" id="CP032419">
    <property type="protein sequence ID" value="AYC33641.1"/>
    <property type="molecule type" value="Genomic_DNA"/>
</dbReference>
<organism evidence="1 2">
    <name type="scientific">Pseudomonas cavernae</name>
    <dbReference type="NCBI Taxonomy" id="2320867"/>
    <lineage>
        <taxon>Bacteria</taxon>
        <taxon>Pseudomonadati</taxon>
        <taxon>Pseudomonadota</taxon>
        <taxon>Gammaproteobacteria</taxon>
        <taxon>Pseudomonadales</taxon>
        <taxon>Pseudomonadaceae</taxon>
        <taxon>Pseudomonas</taxon>
    </lineage>
</organism>
<evidence type="ECO:0000313" key="1">
    <source>
        <dbReference type="EMBL" id="AYC33641.1"/>
    </source>
</evidence>
<dbReference type="AlphaFoldDB" id="A0A385Z4M8"/>
<gene>
    <name evidence="1" type="ORF">D3880_15310</name>
</gene>
<evidence type="ECO:0000313" key="2">
    <source>
        <dbReference type="Proteomes" id="UP000265560"/>
    </source>
</evidence>
<name>A0A385Z4M8_9PSED</name>
<accession>A0A385Z4M8</accession>
<dbReference type="KEGG" id="pcav:D3880_15310"/>